<comment type="similarity">
    <text evidence="2">Belongs to the mycobacterial A85 antigen family.</text>
</comment>
<evidence type="ECO:0000256" key="5">
    <source>
        <dbReference type="ARBA" id="ARBA00022679"/>
    </source>
</evidence>
<evidence type="ECO:0000256" key="4">
    <source>
        <dbReference type="ARBA" id="ARBA00013244"/>
    </source>
</evidence>
<dbReference type="GO" id="GO:0004144">
    <property type="term" value="F:diacylglycerol O-acyltransferase activity"/>
    <property type="evidence" value="ECO:0007669"/>
    <property type="project" value="UniProtKB-EC"/>
</dbReference>
<dbReference type="RefSeq" id="WP_208263542.1">
    <property type="nucleotide sequence ID" value="NZ_JAGEOJ010000035.1"/>
</dbReference>
<comment type="caution">
    <text evidence="9">The sequence shown here is derived from an EMBL/GenBank/DDBJ whole genome shotgun (WGS) entry which is preliminary data.</text>
</comment>
<dbReference type="Proteomes" id="UP000669179">
    <property type="component" value="Unassembled WGS sequence"/>
</dbReference>
<organism evidence="9 10">
    <name type="scientific">Actinomadura barringtoniae</name>
    <dbReference type="NCBI Taxonomy" id="1427535"/>
    <lineage>
        <taxon>Bacteria</taxon>
        <taxon>Bacillati</taxon>
        <taxon>Actinomycetota</taxon>
        <taxon>Actinomycetes</taxon>
        <taxon>Streptosporangiales</taxon>
        <taxon>Thermomonosporaceae</taxon>
        <taxon>Actinomadura</taxon>
    </lineage>
</organism>
<dbReference type="InterPro" id="IPR050583">
    <property type="entry name" value="Mycobacterial_A85_antigen"/>
</dbReference>
<dbReference type="EMBL" id="JAGEOJ010000035">
    <property type="protein sequence ID" value="MBO2455315.1"/>
    <property type="molecule type" value="Genomic_DNA"/>
</dbReference>
<comment type="catalytic activity">
    <reaction evidence="8">
        <text>an acyl-CoA + a 1,2-diacyl-sn-glycerol = a triacyl-sn-glycerol + CoA</text>
        <dbReference type="Rhea" id="RHEA:10868"/>
        <dbReference type="ChEBI" id="CHEBI:17815"/>
        <dbReference type="ChEBI" id="CHEBI:57287"/>
        <dbReference type="ChEBI" id="CHEBI:58342"/>
        <dbReference type="ChEBI" id="CHEBI:64615"/>
        <dbReference type="EC" id="2.3.1.20"/>
    </reaction>
</comment>
<dbReference type="PANTHER" id="PTHR48098:SF1">
    <property type="entry name" value="DIACYLGLYCEROL ACYLTRANSFERASE_MYCOLYLTRANSFERASE AG85A"/>
    <property type="match status" value="1"/>
</dbReference>
<accession>A0A939PN46</accession>
<dbReference type="InterPro" id="IPR000801">
    <property type="entry name" value="Esterase-like"/>
</dbReference>
<protein>
    <recommendedName>
        <fullName evidence="7">Acyl-CoA:diacylglycerol acyltransferase</fullName>
        <ecNumber evidence="3">2.3.1.122</ecNumber>
        <ecNumber evidence="4">2.3.1.20</ecNumber>
    </recommendedName>
</protein>
<proteinExistence type="inferred from homology"/>
<evidence type="ECO:0000256" key="3">
    <source>
        <dbReference type="ARBA" id="ARBA00012820"/>
    </source>
</evidence>
<dbReference type="SUPFAM" id="SSF53474">
    <property type="entry name" value="alpha/beta-Hydrolases"/>
    <property type="match status" value="1"/>
</dbReference>
<keyword evidence="9" id="KW-0378">Hydrolase</keyword>
<dbReference type="GO" id="GO:0050348">
    <property type="term" value="F:trehalose O-mycolyltransferase activity"/>
    <property type="evidence" value="ECO:0007669"/>
    <property type="project" value="UniProtKB-EC"/>
</dbReference>
<dbReference type="PROSITE" id="PS51318">
    <property type="entry name" value="TAT"/>
    <property type="match status" value="1"/>
</dbReference>
<dbReference type="InterPro" id="IPR029058">
    <property type="entry name" value="AB_hydrolase_fold"/>
</dbReference>
<dbReference type="Gene3D" id="3.40.50.1820">
    <property type="entry name" value="alpha/beta hydrolase"/>
    <property type="match status" value="1"/>
</dbReference>
<evidence type="ECO:0000256" key="1">
    <source>
        <dbReference type="ARBA" id="ARBA00000697"/>
    </source>
</evidence>
<evidence type="ECO:0000313" key="9">
    <source>
        <dbReference type="EMBL" id="MBO2455315.1"/>
    </source>
</evidence>
<reference evidence="9" key="1">
    <citation type="submission" date="2021-03" db="EMBL/GenBank/DDBJ databases">
        <authorList>
            <person name="Kanchanasin P."/>
            <person name="Saeng-In P."/>
            <person name="Phongsopitanun W."/>
            <person name="Yuki M."/>
            <person name="Kudo T."/>
            <person name="Ohkuma M."/>
            <person name="Tanasupawat S."/>
        </authorList>
    </citation>
    <scope>NUCLEOTIDE SEQUENCE</scope>
    <source>
        <strain evidence="9">GKU 128</strain>
    </source>
</reference>
<evidence type="ECO:0000256" key="2">
    <source>
        <dbReference type="ARBA" id="ARBA00005874"/>
    </source>
</evidence>
<keyword evidence="6" id="KW-0012">Acyltransferase</keyword>
<evidence type="ECO:0000313" key="10">
    <source>
        <dbReference type="Proteomes" id="UP000669179"/>
    </source>
</evidence>
<dbReference type="InterPro" id="IPR006311">
    <property type="entry name" value="TAT_signal"/>
</dbReference>
<dbReference type="GO" id="GO:0016787">
    <property type="term" value="F:hydrolase activity"/>
    <property type="evidence" value="ECO:0007669"/>
    <property type="project" value="UniProtKB-KW"/>
</dbReference>
<sequence>MIDRRRFLMWGAGGAGALGAAVLGGAGLVEAEVLPGKIRLDRALGRCGDVPAVPDARSTVREGTFRSAARGREVRMVIATPTPQPRGLPVVIALHGNGGTARDLLNLKVDRYLAKAVADGVPPFALVGVDGGETYWHRRANGDDPQKMITDEVLPRLAREGMRTGPADRIGLLGWSMGGYGALLTAAMLGPGRVAAVAASSPAIFGSYARAHAANARAYDDAADFDRNDLMRMLEPLSRVPAWIDCGRSDPFAPMVTKARGRLHPTPEGGMFEGCHDGAHWTRHTPGHLAFLGRHFR</sequence>
<dbReference type="PANTHER" id="PTHR48098">
    <property type="entry name" value="ENTEROCHELIN ESTERASE-RELATED"/>
    <property type="match status" value="1"/>
</dbReference>
<dbReference type="EC" id="2.3.1.122" evidence="3"/>
<dbReference type="Pfam" id="PF00756">
    <property type="entry name" value="Esterase"/>
    <property type="match status" value="1"/>
</dbReference>
<gene>
    <name evidence="9" type="ORF">J4573_50120</name>
</gene>
<keyword evidence="10" id="KW-1185">Reference proteome</keyword>
<evidence type="ECO:0000256" key="6">
    <source>
        <dbReference type="ARBA" id="ARBA00023315"/>
    </source>
</evidence>
<evidence type="ECO:0000256" key="8">
    <source>
        <dbReference type="ARBA" id="ARBA00048109"/>
    </source>
</evidence>
<keyword evidence="5" id="KW-0808">Transferase</keyword>
<name>A0A939PN46_9ACTN</name>
<dbReference type="AlphaFoldDB" id="A0A939PN46"/>
<comment type="catalytic activity">
    <reaction evidence="1">
        <text>2 alpha,alpha'-trehalose 6-mycolate = alpha,alpha'-trehalose 6,6'-bismycolate + alpha,alpha-trehalose</text>
        <dbReference type="Rhea" id="RHEA:23472"/>
        <dbReference type="ChEBI" id="CHEBI:16551"/>
        <dbReference type="ChEBI" id="CHEBI:18195"/>
        <dbReference type="ChEBI" id="CHEBI:18234"/>
        <dbReference type="EC" id="2.3.1.122"/>
    </reaction>
</comment>
<dbReference type="EC" id="2.3.1.20" evidence="4"/>
<evidence type="ECO:0000256" key="7">
    <source>
        <dbReference type="ARBA" id="ARBA00032572"/>
    </source>
</evidence>